<organism evidence="2 3">
    <name type="scientific">Paracholeplasma vituli</name>
    <dbReference type="NCBI Taxonomy" id="69473"/>
    <lineage>
        <taxon>Bacteria</taxon>
        <taxon>Bacillati</taxon>
        <taxon>Mycoplasmatota</taxon>
        <taxon>Mollicutes</taxon>
        <taxon>Acholeplasmatales</taxon>
        <taxon>Acholeplasmataceae</taxon>
        <taxon>Paracholeplasma</taxon>
    </lineage>
</organism>
<dbReference type="Pfam" id="PF16316">
    <property type="entry name" value="DUF4956"/>
    <property type="match status" value="1"/>
</dbReference>
<feature type="transmembrane region" description="Helical" evidence="1">
    <location>
        <begin position="12"/>
        <end position="36"/>
    </location>
</feature>
<keyword evidence="1" id="KW-1133">Transmembrane helix</keyword>
<proteinExistence type="predicted"/>
<feature type="transmembrane region" description="Helical" evidence="1">
    <location>
        <begin position="48"/>
        <end position="66"/>
    </location>
</feature>
<keyword evidence="1" id="KW-0472">Membrane</keyword>
<accession>A0ABT2PWN1</accession>
<keyword evidence="3" id="KW-1185">Reference proteome</keyword>
<dbReference type="RefSeq" id="WP_262095984.1">
    <property type="nucleotide sequence ID" value="NZ_JAOEGN010000005.1"/>
</dbReference>
<dbReference type="InterPro" id="IPR032531">
    <property type="entry name" value="DUF4956"/>
</dbReference>
<keyword evidence="1" id="KW-0812">Transmembrane</keyword>
<sequence>MEAFLKLPMTNITYTTVIIILISTTLLGMLLSLALAFIRRKEGYDRSFVVTLMLLPLIISIIIMLVSDNVARAFSLAGVFTLVRFRTTVSDTKDITFVFSTVAIGLSTGMGYIGYAMIITAFIIAVLLVIHALKLDEIKDNHAKLKIVVPESLNYVGAFEPVLTSYCTFSKLKKVKTTDFGTTFELTYLVNMKSGISQKAFIDDLRVINGNLNIILTQEYIERSLD</sequence>
<evidence type="ECO:0000313" key="3">
    <source>
        <dbReference type="Proteomes" id="UP001209076"/>
    </source>
</evidence>
<gene>
    <name evidence="2" type="ORF">N7603_03600</name>
</gene>
<name>A0ABT2PWN1_9MOLU</name>
<feature type="transmembrane region" description="Helical" evidence="1">
    <location>
        <begin position="112"/>
        <end position="133"/>
    </location>
</feature>
<protein>
    <submittedName>
        <fullName evidence="2">DUF4956 domain-containing protein</fullName>
    </submittedName>
</protein>
<dbReference type="Proteomes" id="UP001209076">
    <property type="component" value="Unassembled WGS sequence"/>
</dbReference>
<comment type="caution">
    <text evidence="2">The sequence shown here is derived from an EMBL/GenBank/DDBJ whole genome shotgun (WGS) entry which is preliminary data.</text>
</comment>
<evidence type="ECO:0000256" key="1">
    <source>
        <dbReference type="SAM" id="Phobius"/>
    </source>
</evidence>
<evidence type="ECO:0000313" key="2">
    <source>
        <dbReference type="EMBL" id="MCU0104734.1"/>
    </source>
</evidence>
<dbReference type="EMBL" id="JAOEGN010000005">
    <property type="protein sequence ID" value="MCU0104734.1"/>
    <property type="molecule type" value="Genomic_DNA"/>
</dbReference>
<reference evidence="3" key="1">
    <citation type="submission" date="2023-07" db="EMBL/GenBank/DDBJ databases">
        <title>Novel Mycoplasma species identified in domestic and wild animals.</title>
        <authorList>
            <person name="Volokhov D.V."/>
            <person name="Furtak V.A."/>
            <person name="Zagorodnyaya T.A."/>
        </authorList>
    </citation>
    <scope>NUCLEOTIDE SEQUENCE [LARGE SCALE GENOMIC DNA]</scope>
    <source>
        <strain evidence="3">92-19</strain>
    </source>
</reference>